<dbReference type="PROSITE" id="PS00595">
    <property type="entry name" value="AA_TRANSFER_CLASS_5"/>
    <property type="match status" value="1"/>
</dbReference>
<comment type="similarity">
    <text evidence="2">Belongs to the class-V pyridoxal-phosphate-dependent aminotransferase family. NifS/IscS subfamily.</text>
</comment>
<proteinExistence type="inferred from homology"/>
<dbReference type="PANTHER" id="PTHR11601">
    <property type="entry name" value="CYSTEINE DESULFURYLASE FAMILY MEMBER"/>
    <property type="match status" value="1"/>
</dbReference>
<dbReference type="InterPro" id="IPR000192">
    <property type="entry name" value="Aminotrans_V_dom"/>
</dbReference>
<keyword evidence="5" id="KW-0479">Metal-binding</keyword>
<keyword evidence="4" id="KW-0808">Transferase</keyword>
<keyword evidence="12" id="KW-1185">Reference proteome</keyword>
<dbReference type="InterPro" id="IPR016454">
    <property type="entry name" value="Cysteine_dSase"/>
</dbReference>
<organism evidence="11 12">
    <name type="scientific">Globisporangium ultimum (strain ATCC 200006 / CBS 805.95 / DAOM BR144)</name>
    <name type="common">Pythium ultimum</name>
    <dbReference type="NCBI Taxonomy" id="431595"/>
    <lineage>
        <taxon>Eukaryota</taxon>
        <taxon>Sar</taxon>
        <taxon>Stramenopiles</taxon>
        <taxon>Oomycota</taxon>
        <taxon>Peronosporomycetes</taxon>
        <taxon>Pythiales</taxon>
        <taxon>Pythiaceae</taxon>
        <taxon>Globisporangium</taxon>
    </lineage>
</organism>
<dbReference type="VEuPathDB" id="FungiDB:PYU1_G013356"/>
<dbReference type="Proteomes" id="UP000019132">
    <property type="component" value="Unassembled WGS sequence"/>
</dbReference>
<name>K3X836_GLOUD</name>
<evidence type="ECO:0000313" key="11">
    <source>
        <dbReference type="EnsemblProtists" id="PYU1_T013385"/>
    </source>
</evidence>
<evidence type="ECO:0000256" key="1">
    <source>
        <dbReference type="ARBA" id="ARBA00001933"/>
    </source>
</evidence>
<evidence type="ECO:0000259" key="10">
    <source>
        <dbReference type="Pfam" id="PF00266"/>
    </source>
</evidence>
<dbReference type="GO" id="GO:0051536">
    <property type="term" value="F:iron-sulfur cluster binding"/>
    <property type="evidence" value="ECO:0007669"/>
    <property type="project" value="UniProtKB-KW"/>
</dbReference>
<dbReference type="HOGENOM" id="CLU_003433_0_0_1"/>
<dbReference type="Gene3D" id="3.90.1150.10">
    <property type="entry name" value="Aspartate Aminotransferase, domain 1"/>
    <property type="match status" value="1"/>
</dbReference>
<evidence type="ECO:0000256" key="4">
    <source>
        <dbReference type="ARBA" id="ARBA00022679"/>
    </source>
</evidence>
<dbReference type="Gene3D" id="3.40.640.10">
    <property type="entry name" value="Type I PLP-dependent aspartate aminotransferase-like (Major domain)"/>
    <property type="match status" value="1"/>
</dbReference>
<dbReference type="InterPro" id="IPR015424">
    <property type="entry name" value="PyrdxlP-dep_Trfase"/>
</dbReference>
<dbReference type="InParanoid" id="K3X836"/>
<dbReference type="Pfam" id="PF00266">
    <property type="entry name" value="Aminotran_5"/>
    <property type="match status" value="1"/>
</dbReference>
<evidence type="ECO:0000256" key="2">
    <source>
        <dbReference type="ARBA" id="ARBA00006490"/>
    </source>
</evidence>
<reference evidence="12" key="2">
    <citation type="submission" date="2010-04" db="EMBL/GenBank/DDBJ databases">
        <authorList>
            <person name="Buell R."/>
            <person name="Hamilton J."/>
            <person name="Hostetler J."/>
        </authorList>
    </citation>
    <scope>NUCLEOTIDE SEQUENCE [LARGE SCALE GENOMIC DNA]</scope>
    <source>
        <strain evidence="12">DAOM:BR144</strain>
    </source>
</reference>
<dbReference type="AlphaFoldDB" id="K3X836"/>
<dbReference type="EMBL" id="GL376609">
    <property type="status" value="NOT_ANNOTATED_CDS"/>
    <property type="molecule type" value="Genomic_DNA"/>
</dbReference>
<comment type="cofactor">
    <cofactor evidence="1 9">
        <name>pyridoxal 5'-phosphate</name>
        <dbReference type="ChEBI" id="CHEBI:597326"/>
    </cofactor>
</comment>
<dbReference type="InterPro" id="IPR020578">
    <property type="entry name" value="Aminotrans_V_PyrdxlP_BS"/>
</dbReference>
<reference evidence="12" key="1">
    <citation type="journal article" date="2010" name="Genome Biol.">
        <title>Genome sequence of the necrotrophic plant pathogen Pythium ultimum reveals original pathogenicity mechanisms and effector repertoire.</title>
        <authorList>
            <person name="Levesque C.A."/>
            <person name="Brouwer H."/>
            <person name="Cano L."/>
            <person name="Hamilton J.P."/>
            <person name="Holt C."/>
            <person name="Huitema E."/>
            <person name="Raffaele S."/>
            <person name="Robideau G.P."/>
            <person name="Thines M."/>
            <person name="Win J."/>
            <person name="Zerillo M.M."/>
            <person name="Beakes G.W."/>
            <person name="Boore J.L."/>
            <person name="Busam D."/>
            <person name="Dumas B."/>
            <person name="Ferriera S."/>
            <person name="Fuerstenberg S.I."/>
            <person name="Gachon C.M."/>
            <person name="Gaulin E."/>
            <person name="Govers F."/>
            <person name="Grenville-Briggs L."/>
            <person name="Horner N."/>
            <person name="Hostetler J."/>
            <person name="Jiang R.H."/>
            <person name="Johnson J."/>
            <person name="Krajaejun T."/>
            <person name="Lin H."/>
            <person name="Meijer H.J."/>
            <person name="Moore B."/>
            <person name="Morris P."/>
            <person name="Phuntmart V."/>
            <person name="Puiu D."/>
            <person name="Shetty J."/>
            <person name="Stajich J.E."/>
            <person name="Tripathy S."/>
            <person name="Wawra S."/>
            <person name="van West P."/>
            <person name="Whitty B.R."/>
            <person name="Coutinho P.M."/>
            <person name="Henrissat B."/>
            <person name="Martin F."/>
            <person name="Thomas P.D."/>
            <person name="Tyler B.M."/>
            <person name="De Vries R.P."/>
            <person name="Kamoun S."/>
            <person name="Yandell M."/>
            <person name="Tisserat N."/>
            <person name="Buell C.R."/>
        </authorList>
    </citation>
    <scope>NUCLEOTIDE SEQUENCE</scope>
    <source>
        <strain evidence="12">DAOM:BR144</strain>
    </source>
</reference>
<keyword evidence="6" id="KW-0663">Pyridoxal phosphate</keyword>
<dbReference type="Gene3D" id="1.10.260.50">
    <property type="match status" value="1"/>
</dbReference>
<dbReference type="FunCoup" id="K3X836">
    <property type="interactions" value="473"/>
</dbReference>
<feature type="domain" description="Aminotransferase class V" evidence="10">
    <location>
        <begin position="1"/>
        <end position="380"/>
    </location>
</feature>
<dbReference type="GO" id="GO:0031071">
    <property type="term" value="F:cysteine desulfurase activity"/>
    <property type="evidence" value="ECO:0007669"/>
    <property type="project" value="UniProtKB-EC"/>
</dbReference>
<dbReference type="InterPro" id="IPR015422">
    <property type="entry name" value="PyrdxlP-dep_Trfase_small"/>
</dbReference>
<dbReference type="GO" id="GO:0046872">
    <property type="term" value="F:metal ion binding"/>
    <property type="evidence" value="ECO:0007669"/>
    <property type="project" value="UniProtKB-KW"/>
</dbReference>
<evidence type="ECO:0000256" key="8">
    <source>
        <dbReference type="ARBA" id="ARBA00023014"/>
    </source>
</evidence>
<dbReference type="EC" id="2.8.1.7" evidence="3"/>
<dbReference type="EnsemblProtists" id="PYU1_T013385">
    <property type="protein sequence ID" value="PYU1_T013385"/>
    <property type="gene ID" value="PYU1_G013356"/>
</dbReference>
<evidence type="ECO:0000256" key="7">
    <source>
        <dbReference type="ARBA" id="ARBA00023004"/>
    </source>
</evidence>
<dbReference type="InterPro" id="IPR015421">
    <property type="entry name" value="PyrdxlP-dep_Trfase_major"/>
</dbReference>
<dbReference type="STRING" id="431595.K3X836"/>
<dbReference type="OMA" id="YWRFGGW"/>
<dbReference type="PANTHER" id="PTHR11601:SF34">
    <property type="entry name" value="CYSTEINE DESULFURASE"/>
    <property type="match status" value="1"/>
</dbReference>
<dbReference type="PIRSF" id="PIRSF005572">
    <property type="entry name" value="NifS"/>
    <property type="match status" value="1"/>
</dbReference>
<evidence type="ECO:0000256" key="5">
    <source>
        <dbReference type="ARBA" id="ARBA00022723"/>
    </source>
</evidence>
<dbReference type="eggNOG" id="KOG1549">
    <property type="taxonomic scope" value="Eukaryota"/>
</dbReference>
<dbReference type="SUPFAM" id="SSF53383">
    <property type="entry name" value="PLP-dependent transferases"/>
    <property type="match status" value="1"/>
</dbReference>
<keyword evidence="8" id="KW-0411">Iron-sulfur</keyword>
<evidence type="ECO:0000256" key="9">
    <source>
        <dbReference type="RuleBase" id="RU004504"/>
    </source>
</evidence>
<accession>K3X836</accession>
<sequence>MYLDYNATTPVDAQVVAALLPFLSDTFGNASSSYALGVDAKRAVEQARAQIAQMLGAATRPDEIVFLSGGTESINYALKGSAQAARRDSGRNHIITCATEHVAVLETCRHLETQDFDVTYLPVDEYGQVRVQDVVDAITPATFLVSIMHANNEVGTLQPIADISRAIKSHVNTTQKLPILFHTDASQSVGKVRVDVDDLRVDFLTIAGHKLYAPKGIGALYIRAGTPLPSVLVHGASHESGKRAGTENVPYDVALGKACAMIHEHIGEYGAHMQRSKEFLLAQLQSLLQDSGVTFRVNGHPEQVLPNTLSISFKNISAVKLLRLIEEQGVCASAGSACHSHCDDQDAKVSHVLAAMKLPREFALGTLRLSVGRHTTEQELVVAAAAIHHAICQLV</sequence>
<keyword evidence="7" id="KW-0408">Iron</keyword>
<reference evidence="11" key="3">
    <citation type="submission" date="2015-02" db="UniProtKB">
        <authorList>
            <consortium name="EnsemblProtists"/>
        </authorList>
    </citation>
    <scope>IDENTIFICATION</scope>
    <source>
        <strain evidence="11">DAOM BR144</strain>
    </source>
</reference>
<evidence type="ECO:0000313" key="12">
    <source>
        <dbReference type="Proteomes" id="UP000019132"/>
    </source>
</evidence>
<evidence type="ECO:0000256" key="3">
    <source>
        <dbReference type="ARBA" id="ARBA00012239"/>
    </source>
</evidence>
<evidence type="ECO:0000256" key="6">
    <source>
        <dbReference type="ARBA" id="ARBA00022898"/>
    </source>
</evidence>
<protein>
    <recommendedName>
        <fullName evidence="3">cysteine desulfurase</fullName>
        <ecNumber evidence="3">2.8.1.7</ecNumber>
    </recommendedName>
</protein>